<keyword evidence="2" id="KW-0479">Metal-binding</keyword>
<dbReference type="PANTHER" id="PTHR42904">
    <property type="entry name" value="NUDIX HYDROLASE, NUDC SUBFAMILY"/>
    <property type="match status" value="1"/>
</dbReference>
<dbReference type="InterPro" id="IPR020084">
    <property type="entry name" value="NUDIX_hydrolase_CS"/>
</dbReference>
<keyword evidence="3 5" id="KW-0378">Hydrolase</keyword>
<proteinExistence type="inferred from homology"/>
<dbReference type="GO" id="GO:0035529">
    <property type="term" value="F:NADH pyrophosphatase activity"/>
    <property type="evidence" value="ECO:0007669"/>
    <property type="project" value="TreeGrafter"/>
</dbReference>
<dbReference type="InterPro" id="IPR050241">
    <property type="entry name" value="NAD-cap_RNA_hydrolase_NudC"/>
</dbReference>
<feature type="domain" description="Nudix hydrolase" evidence="6">
    <location>
        <begin position="42"/>
        <end position="173"/>
    </location>
</feature>
<organism evidence="7 8">
    <name type="scientific">Gaoshiqia sediminis</name>
    <dbReference type="NCBI Taxonomy" id="2986998"/>
    <lineage>
        <taxon>Bacteria</taxon>
        <taxon>Pseudomonadati</taxon>
        <taxon>Bacteroidota</taxon>
        <taxon>Bacteroidia</taxon>
        <taxon>Marinilabiliales</taxon>
        <taxon>Prolixibacteraceae</taxon>
        <taxon>Gaoshiqia</taxon>
    </lineage>
</organism>
<evidence type="ECO:0000313" key="7">
    <source>
        <dbReference type="EMBL" id="MCW0483718.1"/>
    </source>
</evidence>
<dbReference type="InterPro" id="IPR015797">
    <property type="entry name" value="NUDIX_hydrolase-like_dom_sf"/>
</dbReference>
<evidence type="ECO:0000256" key="3">
    <source>
        <dbReference type="ARBA" id="ARBA00022801"/>
    </source>
</evidence>
<dbReference type="PROSITE" id="PS51462">
    <property type="entry name" value="NUDIX"/>
    <property type="match status" value="1"/>
</dbReference>
<dbReference type="GO" id="GO:0005829">
    <property type="term" value="C:cytosol"/>
    <property type="evidence" value="ECO:0007669"/>
    <property type="project" value="TreeGrafter"/>
</dbReference>
<dbReference type="Pfam" id="PF00293">
    <property type="entry name" value="NUDIX"/>
    <property type="match status" value="1"/>
</dbReference>
<evidence type="ECO:0000256" key="5">
    <source>
        <dbReference type="RuleBase" id="RU003476"/>
    </source>
</evidence>
<dbReference type="PRINTS" id="PR00502">
    <property type="entry name" value="NUDIXFAMILY"/>
</dbReference>
<keyword evidence="4" id="KW-0460">Magnesium</keyword>
<evidence type="ECO:0000256" key="2">
    <source>
        <dbReference type="ARBA" id="ARBA00022723"/>
    </source>
</evidence>
<dbReference type="PROSITE" id="PS00893">
    <property type="entry name" value="NUDIX_BOX"/>
    <property type="match status" value="1"/>
</dbReference>
<dbReference type="GO" id="GO:0046872">
    <property type="term" value="F:metal ion binding"/>
    <property type="evidence" value="ECO:0007669"/>
    <property type="project" value="UniProtKB-KW"/>
</dbReference>
<dbReference type="Proteomes" id="UP001163821">
    <property type="component" value="Unassembled WGS sequence"/>
</dbReference>
<comment type="cofactor">
    <cofactor evidence="1">
        <name>Mg(2+)</name>
        <dbReference type="ChEBI" id="CHEBI:18420"/>
    </cofactor>
</comment>
<protein>
    <submittedName>
        <fullName evidence="7">NUDIX domain-containing protein</fullName>
    </submittedName>
</protein>
<dbReference type="InterPro" id="IPR020476">
    <property type="entry name" value="Nudix_hydrolase"/>
</dbReference>
<keyword evidence="8" id="KW-1185">Reference proteome</keyword>
<dbReference type="GO" id="GO:0019677">
    <property type="term" value="P:NAD+ catabolic process"/>
    <property type="evidence" value="ECO:0007669"/>
    <property type="project" value="TreeGrafter"/>
</dbReference>
<dbReference type="SUPFAM" id="SSF55811">
    <property type="entry name" value="Nudix"/>
    <property type="match status" value="1"/>
</dbReference>
<accession>A0AA41YA13</accession>
<dbReference type="GO" id="GO:0006742">
    <property type="term" value="P:NADP+ catabolic process"/>
    <property type="evidence" value="ECO:0007669"/>
    <property type="project" value="TreeGrafter"/>
</dbReference>
<evidence type="ECO:0000313" key="8">
    <source>
        <dbReference type="Proteomes" id="UP001163821"/>
    </source>
</evidence>
<evidence type="ECO:0000256" key="4">
    <source>
        <dbReference type="ARBA" id="ARBA00022842"/>
    </source>
</evidence>
<gene>
    <name evidence="7" type="ORF">N2K84_13320</name>
</gene>
<dbReference type="PANTHER" id="PTHR42904:SF12">
    <property type="entry name" value="ADP-RIBOSE PYROPHOSPHATASE-RELATED"/>
    <property type="match status" value="1"/>
</dbReference>
<dbReference type="Gene3D" id="3.90.79.10">
    <property type="entry name" value="Nucleoside Triphosphate Pyrophosphohydrolase"/>
    <property type="match status" value="1"/>
</dbReference>
<comment type="caution">
    <text evidence="7">The sequence shown here is derived from an EMBL/GenBank/DDBJ whole genome shotgun (WGS) entry which is preliminary data.</text>
</comment>
<reference evidence="7" key="1">
    <citation type="submission" date="2022-10" db="EMBL/GenBank/DDBJ databases">
        <title>Gaoshiqiia sediminis gen. nov., sp. nov., isolated from coastal sediment.</title>
        <authorList>
            <person name="Yu W.X."/>
            <person name="Mu D.S."/>
            <person name="Du J.Z."/>
            <person name="Liang Y.Q."/>
        </authorList>
    </citation>
    <scope>NUCLEOTIDE SEQUENCE</scope>
    <source>
        <strain evidence="7">A06</strain>
    </source>
</reference>
<dbReference type="AlphaFoldDB" id="A0AA41YA13"/>
<dbReference type="EMBL" id="JAPAAF010000021">
    <property type="protein sequence ID" value="MCW0483718.1"/>
    <property type="molecule type" value="Genomic_DNA"/>
</dbReference>
<evidence type="ECO:0000256" key="1">
    <source>
        <dbReference type="ARBA" id="ARBA00001946"/>
    </source>
</evidence>
<sequence>MDSAIPPVQFFRYCPRCGSANFNQLGDRAKKCAQCGFAYYFNTSAAVAALIFDPQGRLMFARRAIQPHLGMLDLPGGFIEPMETAEEAICRELKEELGVTVQSMEYFGSFPNEYPYSGISVFTLDLTFRVTVVSLDNMVPMDDVASIEFYYPHEVDLSEVPSNSIRLALHKLQEK</sequence>
<evidence type="ECO:0000259" key="6">
    <source>
        <dbReference type="PROSITE" id="PS51462"/>
    </source>
</evidence>
<dbReference type="InterPro" id="IPR000086">
    <property type="entry name" value="NUDIX_hydrolase_dom"/>
</dbReference>
<dbReference type="RefSeq" id="WP_282592312.1">
    <property type="nucleotide sequence ID" value="NZ_JAPAAF010000021.1"/>
</dbReference>
<comment type="similarity">
    <text evidence="5">Belongs to the Nudix hydrolase family.</text>
</comment>
<name>A0AA41YA13_9BACT</name>
<dbReference type="CDD" id="cd04681">
    <property type="entry name" value="NUDIX_Hydrolase"/>
    <property type="match status" value="1"/>
</dbReference>